<dbReference type="RefSeq" id="WP_349957106.1">
    <property type="nucleotide sequence ID" value="NZ_CP157960.1"/>
</dbReference>
<name>A0AAU7RR86_9HYPH</name>
<dbReference type="AlphaFoldDB" id="A0AAU7RR86"/>
<keyword evidence="1" id="KW-0472">Membrane</keyword>
<accession>A0AAU7RR86</accession>
<evidence type="ECO:0000313" key="2">
    <source>
        <dbReference type="EMBL" id="XBT92709.1"/>
    </source>
</evidence>
<feature type="transmembrane region" description="Helical" evidence="1">
    <location>
        <begin position="80"/>
        <end position="101"/>
    </location>
</feature>
<evidence type="ECO:0000256" key="1">
    <source>
        <dbReference type="SAM" id="Phobius"/>
    </source>
</evidence>
<reference evidence="2" key="1">
    <citation type="submission" date="2024-06" db="EMBL/GenBank/DDBJ databases">
        <authorList>
            <person name="Li T."/>
            <person name="Gao R."/>
        </authorList>
    </citation>
    <scope>NUCLEOTIDE SEQUENCE</scope>
    <source>
        <strain evidence="2">ZPR3</strain>
    </source>
</reference>
<dbReference type="InterPro" id="IPR013901">
    <property type="entry name" value="Anthrone_oxy"/>
</dbReference>
<proteinExistence type="predicted"/>
<keyword evidence="1" id="KW-0812">Transmembrane</keyword>
<dbReference type="EMBL" id="CP157960">
    <property type="protein sequence ID" value="XBT92709.1"/>
    <property type="molecule type" value="Genomic_DNA"/>
</dbReference>
<organism evidence="2">
    <name type="scientific">Rhizobium sp. ZPR3</name>
    <dbReference type="NCBI Taxonomy" id="3158967"/>
    <lineage>
        <taxon>Bacteria</taxon>
        <taxon>Pseudomonadati</taxon>
        <taxon>Pseudomonadota</taxon>
        <taxon>Alphaproteobacteria</taxon>
        <taxon>Hyphomicrobiales</taxon>
        <taxon>Rhizobiaceae</taxon>
        <taxon>Rhizobium/Agrobacterium group</taxon>
        <taxon>Rhizobium</taxon>
    </lineage>
</organism>
<sequence length="148" mass="15874">MRLLFNILAISGSAMFAGVMLTIAVTLGGYWKSLPPSEFLDWFGQNGEFIVRSIPLVVAPTLIGLAGSLWLGWSENGARALWIGATVCIAAVLILTAAWFLPTNAQFAAKLVPLDKVPARLDTWLMIHNVRIALATIASVLGIVAISR</sequence>
<protein>
    <submittedName>
        <fullName evidence="2">DUF1772 domain-containing protein</fullName>
    </submittedName>
</protein>
<feature type="transmembrane region" description="Helical" evidence="1">
    <location>
        <begin position="50"/>
        <end position="73"/>
    </location>
</feature>
<feature type="transmembrane region" description="Helical" evidence="1">
    <location>
        <begin position="121"/>
        <end position="146"/>
    </location>
</feature>
<keyword evidence="1" id="KW-1133">Transmembrane helix</keyword>
<feature type="transmembrane region" description="Helical" evidence="1">
    <location>
        <begin position="7"/>
        <end position="30"/>
    </location>
</feature>
<dbReference type="Pfam" id="PF08592">
    <property type="entry name" value="Anthrone_oxy"/>
    <property type="match status" value="1"/>
</dbReference>
<gene>
    <name evidence="2" type="ORF">ABM479_18460</name>
</gene>